<accession>A0A5D2LLD2</accession>
<organism evidence="2 3">
    <name type="scientific">Gossypium tomentosum</name>
    <name type="common">Hawaiian cotton</name>
    <name type="synonym">Gossypium sandvicense</name>
    <dbReference type="NCBI Taxonomy" id="34277"/>
    <lineage>
        <taxon>Eukaryota</taxon>
        <taxon>Viridiplantae</taxon>
        <taxon>Streptophyta</taxon>
        <taxon>Embryophyta</taxon>
        <taxon>Tracheophyta</taxon>
        <taxon>Spermatophyta</taxon>
        <taxon>Magnoliopsida</taxon>
        <taxon>eudicotyledons</taxon>
        <taxon>Gunneridae</taxon>
        <taxon>Pentapetalae</taxon>
        <taxon>rosids</taxon>
        <taxon>malvids</taxon>
        <taxon>Malvales</taxon>
        <taxon>Malvaceae</taxon>
        <taxon>Malvoideae</taxon>
        <taxon>Gossypium</taxon>
    </lineage>
</organism>
<keyword evidence="1" id="KW-0732">Signal</keyword>
<evidence type="ECO:0000256" key="1">
    <source>
        <dbReference type="SAM" id="SignalP"/>
    </source>
</evidence>
<dbReference type="Proteomes" id="UP000322667">
    <property type="component" value="Chromosome D03"/>
</dbReference>
<feature type="chain" id="PRO_5022821538" description="Secreted protein" evidence="1">
    <location>
        <begin position="20"/>
        <end position="63"/>
    </location>
</feature>
<sequence length="63" mass="7213">MYICIHLSICLFKTIFSLSLNTLASSFLHGPRPSSIGIHRFLRNRRNHIHLISCLPLFDSLCS</sequence>
<evidence type="ECO:0008006" key="4">
    <source>
        <dbReference type="Google" id="ProtNLM"/>
    </source>
</evidence>
<feature type="signal peptide" evidence="1">
    <location>
        <begin position="1"/>
        <end position="19"/>
    </location>
</feature>
<reference evidence="2 3" key="1">
    <citation type="submission" date="2019-07" db="EMBL/GenBank/DDBJ databases">
        <title>WGS assembly of Gossypium tomentosum.</title>
        <authorList>
            <person name="Chen Z.J."/>
            <person name="Sreedasyam A."/>
            <person name="Ando A."/>
            <person name="Song Q."/>
            <person name="De L."/>
            <person name="Hulse-Kemp A."/>
            <person name="Ding M."/>
            <person name="Ye W."/>
            <person name="Kirkbride R."/>
            <person name="Jenkins J."/>
            <person name="Plott C."/>
            <person name="Lovell J."/>
            <person name="Lin Y.-M."/>
            <person name="Vaughn R."/>
            <person name="Liu B."/>
            <person name="Li W."/>
            <person name="Simpson S."/>
            <person name="Scheffler B."/>
            <person name="Saski C."/>
            <person name="Grover C."/>
            <person name="Hu G."/>
            <person name="Conover J."/>
            <person name="Carlson J."/>
            <person name="Shu S."/>
            <person name="Boston L."/>
            <person name="Williams M."/>
            <person name="Peterson D."/>
            <person name="Mcgee K."/>
            <person name="Jones D."/>
            <person name="Wendel J."/>
            <person name="Stelly D."/>
            <person name="Grimwood J."/>
            <person name="Schmutz J."/>
        </authorList>
    </citation>
    <scope>NUCLEOTIDE SEQUENCE [LARGE SCALE GENOMIC DNA]</scope>
    <source>
        <strain evidence="2">7179.01</strain>
    </source>
</reference>
<gene>
    <name evidence="2" type="ORF">ES332_D03G095200v1</name>
</gene>
<protein>
    <recommendedName>
        <fullName evidence="4">Secreted protein</fullName>
    </recommendedName>
</protein>
<name>A0A5D2LLD2_GOSTO</name>
<evidence type="ECO:0000313" key="2">
    <source>
        <dbReference type="EMBL" id="TYH79900.1"/>
    </source>
</evidence>
<proteinExistence type="predicted"/>
<evidence type="ECO:0000313" key="3">
    <source>
        <dbReference type="Proteomes" id="UP000322667"/>
    </source>
</evidence>
<keyword evidence="3" id="KW-1185">Reference proteome</keyword>
<dbReference type="AlphaFoldDB" id="A0A5D2LLD2"/>
<dbReference type="EMBL" id="CM017625">
    <property type="protein sequence ID" value="TYH79900.1"/>
    <property type="molecule type" value="Genomic_DNA"/>
</dbReference>